<proteinExistence type="predicted"/>
<evidence type="ECO:0000256" key="12">
    <source>
        <dbReference type="PROSITE-ProRule" id="PRU00043"/>
    </source>
</evidence>
<dbReference type="PANTHER" id="PTHR24026">
    <property type="entry name" value="FAT ATYPICAL CADHERIN-RELATED"/>
    <property type="match status" value="1"/>
</dbReference>
<evidence type="ECO:0000256" key="11">
    <source>
        <dbReference type="ARBA" id="ARBA00023180"/>
    </source>
</evidence>
<dbReference type="GO" id="GO:0005509">
    <property type="term" value="F:calcium ion binding"/>
    <property type="evidence" value="ECO:0007669"/>
    <property type="project" value="UniProtKB-UniRule"/>
</dbReference>
<keyword evidence="13" id="KW-0863">Zinc-finger</keyword>
<evidence type="ECO:0000256" key="13">
    <source>
        <dbReference type="PROSITE-ProRule" id="PRU00047"/>
    </source>
</evidence>
<dbReference type="InterPro" id="IPR020894">
    <property type="entry name" value="Cadherin_CS"/>
</dbReference>
<dbReference type="SMART" id="SM00112">
    <property type="entry name" value="CA"/>
    <property type="match status" value="24"/>
</dbReference>
<evidence type="ECO:0000256" key="8">
    <source>
        <dbReference type="ARBA" id="ARBA00022989"/>
    </source>
</evidence>
<protein>
    <submittedName>
        <fullName evidence="17">Protocadherin Fat 4</fullName>
    </submittedName>
</protein>
<comment type="caution">
    <text evidence="17">The sequence shown here is derived from an EMBL/GenBank/DDBJ whole genome shotgun (WGS) entry which is preliminary data.</text>
</comment>
<evidence type="ECO:0000256" key="10">
    <source>
        <dbReference type="ARBA" id="ARBA00023157"/>
    </source>
</evidence>
<keyword evidence="5" id="KW-0677">Repeat</keyword>
<feature type="domain" description="Cadherin" evidence="16">
    <location>
        <begin position="1207"/>
        <end position="1314"/>
    </location>
</feature>
<dbReference type="FunFam" id="2.60.40.60:FF:000015">
    <property type="entry name" value="FAT atypical cadherin 1"/>
    <property type="match status" value="5"/>
</dbReference>
<dbReference type="InterPro" id="IPR005162">
    <property type="entry name" value="Retrotrans_gag_dom"/>
</dbReference>
<dbReference type="SUPFAM" id="SSF49313">
    <property type="entry name" value="Cadherin-like"/>
    <property type="match status" value="25"/>
</dbReference>
<feature type="domain" description="Cadherin" evidence="16">
    <location>
        <begin position="1832"/>
        <end position="1936"/>
    </location>
</feature>
<dbReference type="OrthoDB" id="6252479at2759"/>
<dbReference type="GO" id="GO:0016327">
    <property type="term" value="C:apicolateral plasma membrane"/>
    <property type="evidence" value="ECO:0007669"/>
    <property type="project" value="UniProtKB-ARBA"/>
</dbReference>
<dbReference type="SMART" id="SM00343">
    <property type="entry name" value="ZnF_C2HC"/>
    <property type="match status" value="4"/>
</dbReference>
<feature type="domain" description="CCHC-type" evidence="15">
    <location>
        <begin position="3053"/>
        <end position="3068"/>
    </location>
</feature>
<evidence type="ECO:0000256" key="2">
    <source>
        <dbReference type="ARBA" id="ARBA00022536"/>
    </source>
</evidence>
<dbReference type="EMBL" id="UYJE01004598">
    <property type="protein sequence ID" value="VDI29525.1"/>
    <property type="molecule type" value="Genomic_DNA"/>
</dbReference>
<feature type="transmembrane region" description="Helical" evidence="14">
    <location>
        <begin position="2800"/>
        <end position="2821"/>
    </location>
</feature>
<dbReference type="PROSITE" id="PS00232">
    <property type="entry name" value="CADHERIN_1"/>
    <property type="match status" value="11"/>
</dbReference>
<dbReference type="Pfam" id="PF00098">
    <property type="entry name" value="zf-CCHC"/>
    <property type="match status" value="3"/>
</dbReference>
<comment type="subcellular location">
    <subcellularLocation>
        <location evidence="1">Membrane</location>
        <topology evidence="1">Single-pass type I membrane protein</topology>
    </subcellularLocation>
</comment>
<dbReference type="CDD" id="cd11304">
    <property type="entry name" value="Cadherin_repeat"/>
    <property type="match status" value="24"/>
</dbReference>
<evidence type="ECO:0000259" key="15">
    <source>
        <dbReference type="PROSITE" id="PS50158"/>
    </source>
</evidence>
<feature type="domain" description="Cadherin" evidence="16">
    <location>
        <begin position="276"/>
        <end position="382"/>
    </location>
</feature>
<dbReference type="FunFam" id="2.60.40.60:FF:000033">
    <property type="entry name" value="FAT atypical cadherin 1"/>
    <property type="match status" value="1"/>
</dbReference>
<dbReference type="FunFam" id="2.60.40.60:FF:000039">
    <property type="entry name" value="FAT atypical cadherin 3"/>
    <property type="match status" value="1"/>
</dbReference>
<feature type="domain" description="Cadherin" evidence="16">
    <location>
        <begin position="1102"/>
        <end position="1206"/>
    </location>
</feature>
<keyword evidence="9 14" id="KW-0472">Membrane</keyword>
<feature type="domain" description="Cadherin" evidence="16">
    <location>
        <begin position="1420"/>
        <end position="1517"/>
    </location>
</feature>
<evidence type="ECO:0000256" key="14">
    <source>
        <dbReference type="SAM" id="Phobius"/>
    </source>
</evidence>
<dbReference type="FunFam" id="2.60.40.60:FF:000106">
    <property type="entry name" value="FAT atypical cadherin 4"/>
    <property type="match status" value="1"/>
</dbReference>
<keyword evidence="8 14" id="KW-1133">Transmembrane helix</keyword>
<dbReference type="FunFam" id="2.60.40.60:FF:000032">
    <property type="entry name" value="FAT atypical cadherin 1"/>
    <property type="match status" value="1"/>
</dbReference>
<feature type="domain" description="Cadherin" evidence="16">
    <location>
        <begin position="383"/>
        <end position="482"/>
    </location>
</feature>
<feature type="domain" description="Cadherin" evidence="16">
    <location>
        <begin position="2575"/>
        <end position="2686"/>
    </location>
</feature>
<evidence type="ECO:0000256" key="6">
    <source>
        <dbReference type="ARBA" id="ARBA00022837"/>
    </source>
</evidence>
<keyword evidence="3 14" id="KW-0812">Transmembrane</keyword>
<dbReference type="PRINTS" id="PR00205">
    <property type="entry name" value="CADHERIN"/>
</dbReference>
<evidence type="ECO:0000313" key="18">
    <source>
        <dbReference type="Proteomes" id="UP000596742"/>
    </source>
</evidence>
<dbReference type="PROSITE" id="PS50268">
    <property type="entry name" value="CADHERIN_2"/>
    <property type="match status" value="24"/>
</dbReference>
<keyword evidence="11" id="KW-0325">Glycoprotein</keyword>
<dbReference type="FunFam" id="2.60.40.60:FF:000104">
    <property type="entry name" value="cadherin-23 isoform X1"/>
    <property type="match status" value="1"/>
</dbReference>
<dbReference type="Pfam" id="PF00028">
    <property type="entry name" value="Cadherin"/>
    <property type="match status" value="22"/>
</dbReference>
<dbReference type="GO" id="GO:0008270">
    <property type="term" value="F:zinc ion binding"/>
    <property type="evidence" value="ECO:0007669"/>
    <property type="project" value="UniProtKB-KW"/>
</dbReference>
<dbReference type="PROSITE" id="PS50158">
    <property type="entry name" value="ZF_CCHC"/>
    <property type="match status" value="3"/>
</dbReference>
<feature type="domain" description="Cadherin" evidence="16">
    <location>
        <begin position="1519"/>
        <end position="1619"/>
    </location>
</feature>
<dbReference type="GO" id="GO:0090251">
    <property type="term" value="P:protein localization involved in establishment of planar polarity"/>
    <property type="evidence" value="ECO:0007669"/>
    <property type="project" value="UniProtKB-ARBA"/>
</dbReference>
<keyword evidence="10" id="KW-1015">Disulfide bond</keyword>
<keyword evidence="4" id="KW-0732">Signal</keyword>
<dbReference type="InterPro" id="IPR001878">
    <property type="entry name" value="Znf_CCHC"/>
</dbReference>
<feature type="domain" description="CCHC-type" evidence="15">
    <location>
        <begin position="3010"/>
        <end position="3026"/>
    </location>
</feature>
<feature type="domain" description="Cadherin" evidence="16">
    <location>
        <begin position="2253"/>
        <end position="2357"/>
    </location>
</feature>
<feature type="domain" description="Cadherin" evidence="16">
    <location>
        <begin position="1724"/>
        <end position="1831"/>
    </location>
</feature>
<organism evidence="17 18">
    <name type="scientific">Mytilus galloprovincialis</name>
    <name type="common">Mediterranean mussel</name>
    <dbReference type="NCBI Taxonomy" id="29158"/>
    <lineage>
        <taxon>Eukaryota</taxon>
        <taxon>Metazoa</taxon>
        <taxon>Spiralia</taxon>
        <taxon>Lophotrochozoa</taxon>
        <taxon>Mollusca</taxon>
        <taxon>Bivalvia</taxon>
        <taxon>Autobranchia</taxon>
        <taxon>Pteriomorphia</taxon>
        <taxon>Mytilida</taxon>
        <taxon>Mytiloidea</taxon>
        <taxon>Mytilidae</taxon>
        <taxon>Mytilinae</taxon>
        <taxon>Mytilus</taxon>
    </lineage>
</organism>
<dbReference type="FunFam" id="2.60.40.60:FF:000013">
    <property type="entry name" value="Cadherin EGF LAG seven-pass G-type receptor"/>
    <property type="match status" value="1"/>
</dbReference>
<evidence type="ECO:0000256" key="9">
    <source>
        <dbReference type="ARBA" id="ARBA00023136"/>
    </source>
</evidence>
<feature type="domain" description="CCHC-type" evidence="15">
    <location>
        <begin position="3095"/>
        <end position="3110"/>
    </location>
</feature>
<feature type="domain" description="Cadherin" evidence="16">
    <location>
        <begin position="1937"/>
        <end position="2045"/>
    </location>
</feature>
<dbReference type="InterPro" id="IPR002126">
    <property type="entry name" value="Cadherin-like_dom"/>
</dbReference>
<feature type="domain" description="Cadherin" evidence="16">
    <location>
        <begin position="2358"/>
        <end position="2464"/>
    </location>
</feature>
<evidence type="ECO:0000259" key="16">
    <source>
        <dbReference type="PROSITE" id="PS50268"/>
    </source>
</evidence>
<evidence type="ECO:0000256" key="5">
    <source>
        <dbReference type="ARBA" id="ARBA00022737"/>
    </source>
</evidence>
<feature type="domain" description="Cadherin" evidence="16">
    <location>
        <begin position="581"/>
        <end position="691"/>
    </location>
</feature>
<keyword evidence="13" id="KW-0479">Metal-binding</keyword>
<dbReference type="InterPro" id="IPR036875">
    <property type="entry name" value="Znf_CCHC_sf"/>
</dbReference>
<dbReference type="GO" id="GO:0007156">
    <property type="term" value="P:homophilic cell adhesion via plasma membrane adhesion molecules"/>
    <property type="evidence" value="ECO:0007669"/>
    <property type="project" value="InterPro"/>
</dbReference>
<evidence type="ECO:0000256" key="3">
    <source>
        <dbReference type="ARBA" id="ARBA00022692"/>
    </source>
</evidence>
<dbReference type="SUPFAM" id="SSF57756">
    <property type="entry name" value="Retrovirus zinc finger-like domains"/>
    <property type="match status" value="2"/>
</dbReference>
<feature type="domain" description="Cadherin" evidence="16">
    <location>
        <begin position="178"/>
        <end position="235"/>
    </location>
</feature>
<feature type="domain" description="Cadherin" evidence="16">
    <location>
        <begin position="1315"/>
        <end position="1419"/>
    </location>
</feature>
<keyword evidence="7" id="KW-0130">Cell adhesion</keyword>
<accession>A0A8B6E5T5</accession>
<feature type="domain" description="Cadherin" evidence="16">
    <location>
        <begin position="483"/>
        <end position="580"/>
    </location>
</feature>
<reference evidence="17" key="1">
    <citation type="submission" date="2018-11" db="EMBL/GenBank/DDBJ databases">
        <authorList>
            <person name="Alioto T."/>
            <person name="Alioto T."/>
        </authorList>
    </citation>
    <scope>NUCLEOTIDE SEQUENCE</scope>
</reference>
<feature type="domain" description="Cadherin" evidence="16">
    <location>
        <begin position="1002"/>
        <end position="1101"/>
    </location>
</feature>
<dbReference type="FunFam" id="2.60.40.60:FF:000020">
    <property type="entry name" value="Dachsous cadherin-related 1b"/>
    <property type="match status" value="4"/>
</dbReference>
<keyword evidence="2" id="KW-0245">EGF-like domain</keyword>
<feature type="domain" description="Cadherin" evidence="16">
    <location>
        <begin position="1620"/>
        <end position="1723"/>
    </location>
</feature>
<feature type="domain" description="Cadherin" evidence="16">
    <location>
        <begin position="899"/>
        <end position="1001"/>
    </location>
</feature>
<feature type="domain" description="Cadherin" evidence="16">
    <location>
        <begin position="2465"/>
        <end position="2574"/>
    </location>
</feature>
<feature type="domain" description="Cadherin" evidence="16">
    <location>
        <begin position="691"/>
        <end position="795"/>
    </location>
</feature>
<feature type="domain" description="Cadherin" evidence="16">
    <location>
        <begin position="2046"/>
        <end position="2150"/>
    </location>
</feature>
<dbReference type="Gene3D" id="4.10.60.10">
    <property type="entry name" value="Zinc finger, CCHC-type"/>
    <property type="match status" value="1"/>
</dbReference>
<dbReference type="Pfam" id="PF03732">
    <property type="entry name" value="Retrotrans_gag"/>
    <property type="match status" value="1"/>
</dbReference>
<dbReference type="GO" id="GO:0035332">
    <property type="term" value="P:positive regulation of hippo signaling"/>
    <property type="evidence" value="ECO:0007669"/>
    <property type="project" value="UniProtKB-ARBA"/>
</dbReference>
<feature type="domain" description="Cadherin" evidence="16">
    <location>
        <begin position="792"/>
        <end position="898"/>
    </location>
</feature>
<gene>
    <name evidence="17" type="ORF">MGAL_10B001622</name>
</gene>
<evidence type="ECO:0000256" key="4">
    <source>
        <dbReference type="ARBA" id="ARBA00022729"/>
    </source>
</evidence>
<dbReference type="InterPro" id="IPR015919">
    <property type="entry name" value="Cadherin-like_sf"/>
</dbReference>
<dbReference type="Gene3D" id="2.60.40.60">
    <property type="entry name" value="Cadherins"/>
    <property type="match status" value="25"/>
</dbReference>
<keyword evidence="6 12" id="KW-0106">Calcium</keyword>
<name>A0A8B6E5T5_MYTGA</name>
<evidence type="ECO:0000256" key="7">
    <source>
        <dbReference type="ARBA" id="ARBA00022889"/>
    </source>
</evidence>
<dbReference type="PANTHER" id="PTHR24026:SF126">
    <property type="entry name" value="PROTOCADHERIN FAT 4"/>
    <property type="match status" value="1"/>
</dbReference>
<evidence type="ECO:0000256" key="1">
    <source>
        <dbReference type="ARBA" id="ARBA00004479"/>
    </source>
</evidence>
<feature type="domain" description="Cadherin" evidence="16">
    <location>
        <begin position="2151"/>
        <end position="2253"/>
    </location>
</feature>
<keyword evidence="18" id="KW-1185">Reference proteome</keyword>
<sequence>MSSPKFDTFEKKSLICAHCKKNGHLMADCFRLQKKNERDNKPKSSACTTPFITKGVFAFVREDFSVRCLRLLQGVELGCIDVPLHRIYLKSDLITGPVIVGVRPNLPVEGVTLLLGNDLARNKVVAEPIVTSEPVVDVKSPEDDAELYPACVVTRRWLENNKMRICKKTISNSGSDKFSIDTSSGDIKLSQSLDYDTLTPKYYEITIVAEDGGGLKGTGTVTVSVTDVNDNAPSCLHSLYVKSLAEDTIPSTIINDLSCSDDDSGANADLTFTLTQSPGSVFSIMESGTVSLNLAETVAATDPDHSNSTFGNLFYTVVSGDTDSKFTIDSSTGQITLNGNLDRETTDYYLLVVQAKEQVGTYSASSTVNVSISDVNDNIPICTFMTFSSEIAESTAPASILQTFNCSDIDSTIHASLTYTIVSGNTSVFELSSNDMLLKTALNFESDITSYDLVIQVSDGTNLVNISGTISVTDVNEEAPEFTSVEYTIDVAENSTIGSTIVTLTATDTDTTDVLTYTITSSGSYFSIDSSTGDILLTKELDREIVDSHTINVSVSDSINNNFTTVTITVTDVNDNAPILNPISYRGTVSEDDVAAASVILTVAGTDADDILTDGNGNISFSIIDGDPTNDFQMNVTSGELVTTKQLDYEITTSYSLVVRAVDRAGDSQSLSATAFITVSVTNVNEFDPVFNDTFSSSIDEDIDIGTPVLTVFTTDGDSSIAGDVYFSCMHTKFYVDSETGTLYLKDNLDYETTTSYVVNITATDKGSPARNETTSAMITVNDVNDNNPECYPSLYTTILGEDAAIGTTFVTLTCTDADSSDNGNLSYTITSVNTVAGSGSFTIDSNASVSTTSGLDFENTENHILVINVTDGGTIQRSTTVTVNLAVTDVNEHDPVFSSTTYQFSISEATSIGTVVQNISATDSDSADLVYYYFNSTNSAFDIDYVTGEVKVKSALDKEINPSYSIVVIALDSGTINSSRSTSATIEITILDENEKPPMFLTSLYIVSLSENSSIGSSVVTLNATDSDNDNVTYTIISGNMFTIFTLNSTTGLLELNSSLDYENSTSHSLIVQAEDTRGLSSTGTVEVVVVAYNEYSPVFSENGSNVSVPENTTVGSTILTLLATDDDRGDDGIIQYSINASTTQFAIESSSGSIKLTGVLDRETTKEYIIDVLAVDSGTTPSSFTTTYSLIIIVEDVNDVTPICSSNTITHGIAEDSVISTIVVQLNCSDGDDDPNLINNQLSYIILSGNTGNAFSLNNTTGELSLMNALDRETTSSYSLVLTVSDSGIPVLTTAVNVFITISDINDNTPQFTNDTYTFLVDENVALSSVVGQVLAIDSDSSGAGLVYYSISSGNEEGKFDVDLLSGNVKVISSLDAEITNLYNITINATDNGSPVQFDVSYVVITVNDVNDNSPTCLHSFISATVTENATYGDNVAQLTCSDNDGTSNLLYLLLSTDQEFEINATIGVLTLNNSLDAEITPLFVLVVNVTDMKYYTTVTIYVTVSDINEYTPVFSVSDSYSVTIAEDFPVAGTIYNITATDDDYSNDTLVYSIVSGITSSEFTINSNTGIIILLKSLDAETTSQYILEIEITDGVYSNTTNLTITVSDVNDNDPFCDQSVYTVSFNENTTVGSSIVTPNCSDIDISNTDLVFSITSGNTDQLFEINATTGILSLNNSLDYENSIQYTLVISVTDNGTHNRSINIKCYINVTPINEQPPIFGSTEYNVSVPEDLPLNSNVILVNASDSDTGNFHGTIIYVIFYGDSSGHFAVDTLGQIKLVRQLDRETSEFYNLTILASDSSLSAADSMTSTTFVSVTVSDVNDNYPRFSESSYSVSLLENAVIGATALSLSATDDDINENGQSGFLYSIISGNTGHTFNLSDNKLILASEVDKETLASFKLQIQVRDNGTISLSDNAYIHIEVLAVNEYTPAFANDSNSITVSEIIPLGTILHTFVATDQDTGDYGTLRYYIADNITYSEFLLDEYSGQLIVWSALDYDTAPTEYNLTVQVIDTGFNVSDSKSDYMWLYINLTDENDHTPTFSQNVYTFTIQENTTTGSLIGSIGASDDDSGNNGEVAYSIVSGDGASVFSVHETSGEITSSSDIDYETKSLFSIVMEAKDNGTSSLSSRCLVKVLITDINDNAPIFQPDNFAINIAEDSVIGTSVTSMYAVDPDSAVSNNNVFTYNMISDTFTIDVSTGIITTTTSLDTENITSYILNITAVDQGSPVLTGTATITVLIDDVNDNIPIVYGDYLSVVPEDSGINTVVVIINATDADDGVNAELTYSIVSGNTDNDFKIDSGFGLLQVAKTLDRERTSSYDLVINVTDGGSTLKSSIVNVTITISDLNDNSPTFTSVTFNFNIAEDAAIGLEVGTVTANDLDADGNGHITYSLPIFWSGLNSHFQVNDTTGVISTAAALDRETFDSYTILCKIADNGSPTFTNTVNISITITDVNDNDPMFNDTAYSASFPENQDVGTTLVYVFATDADIGANKDIILTIDTSTTNGQTTETYIAIDSATQTLTVKQNIDREITSSFQFTLLATDGGTPSKSSNASISFIVEDLNDNAPSFSSSFYNAEIPYNDNCHVTVAVVSASDSDDGDIVTYNLATTEYSNIFSLNSTSGVISLIATPGENAKYELEIIASDTALTNSTVKVRVDTFESESAVVTLSLGINKTAFEPLEQTFISELDLVIQQNYSTSQTRKWCIKATSESSIDVSVYVLENNATESANNVPQNKTMISAIVIRSLLTTSDGSLILSGGVWDQFNITGISSFTATVTSTAGSTDDQWITSPTGIAVLSIICVLIVVGVLLTVYLIKTLRKPKDRIKEIAFQTCKGACSDYIQRYLRDHQDTTWEQLKKELTSRFGEITDPQHASTLLRQLKQKGDESVQIYAENLLNLANEAYSDLDGNNEAIERELVGIFIDGLAHSYLKMKLMRENPATFSLAVKSAMTEQNLRKRFTLRTERVDEPRYKTTRPMTLTRPRRTEPLNSHEPMEIDHYRDAKRCYSCGKVGHVSRDCRSGGNLRQINAVEMQTYHGNSGRNREINCYSCGRVGHIARDCRSKGTYRQVNAVETQQYQGNSGRNNEIVCYQCNQRGHIRPNCPNRKPRTVNMVENWGVYPEN</sequence>
<keyword evidence="13" id="KW-0862">Zinc</keyword>
<dbReference type="Proteomes" id="UP000596742">
    <property type="component" value="Unassembled WGS sequence"/>
</dbReference>
<evidence type="ECO:0000313" key="17">
    <source>
        <dbReference type="EMBL" id="VDI29525.1"/>
    </source>
</evidence>
<dbReference type="GO" id="GO:0003676">
    <property type="term" value="F:nucleic acid binding"/>
    <property type="evidence" value="ECO:0007669"/>
    <property type="project" value="InterPro"/>
</dbReference>
<dbReference type="FunFam" id="2.60.40.60:FF:000035">
    <property type="entry name" value="Protocadherin Fat 3"/>
    <property type="match status" value="1"/>
</dbReference>
<dbReference type="FunFam" id="2.60.40.60:FF:000275">
    <property type="entry name" value="Si:dkey-30k22.7"/>
    <property type="match status" value="1"/>
</dbReference>